<comment type="caution">
    <text evidence="6">The sequence shown here is derived from an EMBL/GenBank/DDBJ whole genome shotgun (WGS) entry which is preliminary data.</text>
</comment>
<name>A0AAV7KF78_9METZ</name>
<feature type="domain" description="Gelsolin-like" evidence="5">
    <location>
        <begin position="296"/>
        <end position="361"/>
    </location>
</feature>
<feature type="domain" description="Gelsolin-like" evidence="5">
    <location>
        <begin position="64"/>
        <end position="134"/>
    </location>
</feature>
<keyword evidence="3" id="KW-0677">Repeat</keyword>
<evidence type="ECO:0000259" key="5">
    <source>
        <dbReference type="Pfam" id="PF00626"/>
    </source>
</evidence>
<dbReference type="CDD" id="cd11290">
    <property type="entry name" value="gelsolin_S1_like"/>
    <property type="match status" value="1"/>
</dbReference>
<dbReference type="FunFam" id="3.40.20.10:FF:000043">
    <property type="entry name" value="macrophage-capping protein-like isoform X2"/>
    <property type="match status" value="1"/>
</dbReference>
<dbReference type="CDD" id="cd11292">
    <property type="entry name" value="gelsolin_S3_like"/>
    <property type="match status" value="1"/>
</dbReference>
<keyword evidence="2" id="KW-0117">Actin capping</keyword>
<dbReference type="GO" id="GO:0051015">
    <property type="term" value="F:actin filament binding"/>
    <property type="evidence" value="ECO:0007669"/>
    <property type="project" value="InterPro"/>
</dbReference>
<comment type="similarity">
    <text evidence="1">Belongs to the villin/gelsolin family.</text>
</comment>
<protein>
    <submittedName>
        <fullName evidence="6">Gelsolin-like protein 2</fullName>
    </submittedName>
</protein>
<proteinExistence type="inferred from homology"/>
<evidence type="ECO:0000256" key="4">
    <source>
        <dbReference type="ARBA" id="ARBA00023203"/>
    </source>
</evidence>
<dbReference type="InterPro" id="IPR029006">
    <property type="entry name" value="ADF-H/Gelsolin-like_dom_sf"/>
</dbReference>
<evidence type="ECO:0000256" key="1">
    <source>
        <dbReference type="ARBA" id="ARBA00008418"/>
    </source>
</evidence>
<dbReference type="InterPro" id="IPR007123">
    <property type="entry name" value="Gelsolin-like_dom"/>
</dbReference>
<dbReference type="AlphaFoldDB" id="A0AAV7KF78"/>
<evidence type="ECO:0000313" key="7">
    <source>
        <dbReference type="Proteomes" id="UP001165289"/>
    </source>
</evidence>
<dbReference type="SUPFAM" id="SSF55753">
    <property type="entry name" value="Actin depolymerizing proteins"/>
    <property type="match status" value="3"/>
</dbReference>
<evidence type="ECO:0000256" key="2">
    <source>
        <dbReference type="ARBA" id="ARBA00022467"/>
    </source>
</evidence>
<sequence length="366" mass="41376">MAVKAKEYDWKDSNLALFGSDTEKGVKKESAEAEPAWHGSGSKVGLEIWRIVKFKVETWPKDEYGKFYGGDSYIILNTYKEEELLKYDVHFWIGKDSTQDEYGTAAYKTVELDTYHDDKPIQHREVMGYESELFKKYFKSINILEGGAETGFKHVEPEHYKPRLLHIRSENAKSSTTVKEVALKKAVINSDDVFILDAGTKGYLWQGKTSNKNEKYKGAQVIQEIKSDRIGRIAFEIIDEGDHGSEVNEFFGFMSDEQLTPEEASKSSQMVPIKKLYRLSDAGGSMQFSCEEDGTLHWNKLDPNDVFIADIGTDCFVWIGSGASGDEKKNGMSYAHNYLSGTDHPLVPISVVKQGQEPQSFSSKFQ</sequence>
<dbReference type="PANTHER" id="PTHR11977">
    <property type="entry name" value="VILLIN"/>
    <property type="match status" value="1"/>
</dbReference>
<dbReference type="EMBL" id="JAKMXF010000051">
    <property type="protein sequence ID" value="KAI6659744.1"/>
    <property type="molecule type" value="Genomic_DNA"/>
</dbReference>
<reference evidence="6 7" key="1">
    <citation type="journal article" date="2023" name="BMC Biol.">
        <title>The compact genome of the sponge Oopsacas minuta (Hexactinellida) is lacking key metazoan core genes.</title>
        <authorList>
            <person name="Santini S."/>
            <person name="Schenkelaars Q."/>
            <person name="Jourda C."/>
            <person name="Duchesne M."/>
            <person name="Belahbib H."/>
            <person name="Rocher C."/>
            <person name="Selva M."/>
            <person name="Riesgo A."/>
            <person name="Vervoort M."/>
            <person name="Leys S.P."/>
            <person name="Kodjabachian L."/>
            <person name="Le Bivic A."/>
            <person name="Borchiellini C."/>
            <person name="Claverie J.M."/>
            <person name="Renard E."/>
        </authorList>
    </citation>
    <scope>NUCLEOTIDE SEQUENCE [LARGE SCALE GENOMIC DNA]</scope>
    <source>
        <strain evidence="6">SPO-2</strain>
    </source>
</reference>
<dbReference type="Proteomes" id="UP001165289">
    <property type="component" value="Unassembled WGS sequence"/>
</dbReference>
<accession>A0AAV7KF78</accession>
<gene>
    <name evidence="6" type="ORF">LOD99_10677</name>
</gene>
<feature type="domain" description="Gelsolin-like" evidence="5">
    <location>
        <begin position="177"/>
        <end position="241"/>
    </location>
</feature>
<dbReference type="PRINTS" id="PR00597">
    <property type="entry name" value="GELSOLIN"/>
</dbReference>
<dbReference type="PANTHER" id="PTHR11977:SF130">
    <property type="entry name" value="SEVERIN"/>
    <property type="match status" value="1"/>
</dbReference>
<organism evidence="6 7">
    <name type="scientific">Oopsacas minuta</name>
    <dbReference type="NCBI Taxonomy" id="111878"/>
    <lineage>
        <taxon>Eukaryota</taxon>
        <taxon>Metazoa</taxon>
        <taxon>Porifera</taxon>
        <taxon>Hexactinellida</taxon>
        <taxon>Hexasterophora</taxon>
        <taxon>Lyssacinosida</taxon>
        <taxon>Leucopsacidae</taxon>
        <taxon>Oopsacas</taxon>
    </lineage>
</organism>
<dbReference type="GO" id="GO:0051693">
    <property type="term" value="P:actin filament capping"/>
    <property type="evidence" value="ECO:0007669"/>
    <property type="project" value="UniProtKB-KW"/>
</dbReference>
<evidence type="ECO:0000313" key="6">
    <source>
        <dbReference type="EMBL" id="KAI6659744.1"/>
    </source>
</evidence>
<dbReference type="GO" id="GO:0015629">
    <property type="term" value="C:actin cytoskeleton"/>
    <property type="evidence" value="ECO:0007669"/>
    <property type="project" value="TreeGrafter"/>
</dbReference>
<dbReference type="Pfam" id="PF00626">
    <property type="entry name" value="Gelsolin"/>
    <property type="match status" value="3"/>
</dbReference>
<keyword evidence="7" id="KW-1185">Reference proteome</keyword>
<dbReference type="GO" id="GO:0005737">
    <property type="term" value="C:cytoplasm"/>
    <property type="evidence" value="ECO:0007669"/>
    <property type="project" value="TreeGrafter"/>
</dbReference>
<dbReference type="Gene3D" id="3.40.20.10">
    <property type="entry name" value="Severin"/>
    <property type="match status" value="3"/>
</dbReference>
<evidence type="ECO:0000256" key="3">
    <source>
        <dbReference type="ARBA" id="ARBA00022737"/>
    </source>
</evidence>
<keyword evidence="4" id="KW-0009">Actin-binding</keyword>
<dbReference type="SMART" id="SM00262">
    <property type="entry name" value="GEL"/>
    <property type="match status" value="3"/>
</dbReference>
<dbReference type="InterPro" id="IPR007122">
    <property type="entry name" value="Villin/Gelsolin"/>
</dbReference>
<dbReference type="GO" id="GO:0008154">
    <property type="term" value="P:actin polymerization or depolymerization"/>
    <property type="evidence" value="ECO:0007669"/>
    <property type="project" value="TreeGrafter"/>
</dbReference>